<dbReference type="OrthoDB" id="19861at2759"/>
<gene>
    <name evidence="1" type="ORF">BT96DRAFT_813794</name>
</gene>
<keyword evidence="2" id="KW-1185">Reference proteome</keyword>
<evidence type="ECO:0000313" key="1">
    <source>
        <dbReference type="EMBL" id="KAE9404222.1"/>
    </source>
</evidence>
<dbReference type="InterPro" id="IPR052980">
    <property type="entry name" value="Crinkler_effector"/>
</dbReference>
<dbReference type="InterPro" id="IPR027417">
    <property type="entry name" value="P-loop_NTPase"/>
</dbReference>
<dbReference type="EMBL" id="ML769418">
    <property type="protein sequence ID" value="KAE9404222.1"/>
    <property type="molecule type" value="Genomic_DNA"/>
</dbReference>
<sequence length="521" mass="58880">MDDQHAKIQRAARTFYRKAWGRPWPRQQRKTLHKARIVPTDYSVDDVDGYVFADVANIPDIIEYTCLYEVNQIAKTLQSTLQTNVLLIREEYLTLHKMITDANEAAIVVTGQEGIGKSTFLLYLLLHRLERKQPTAVQFSPQWTFIFDKHGVDVRRAEDVDYVRLTNCWALADSNANLIQPCAAFQVHAQRLVHTSSPKPDRWKTWINQNEGTCIVSELPTVVEIAAILEEQNLDPSFALPLVDKWGPSIRTISRIRRLPDAETAYEMKAQTAAQAIAASPHSINVLDGSDKTATSEGSTIVFYRPNRFEKNGRTVSIHGIPFIPTRYLLDIFEHTHLLSTNEKALDLFFALSSHALTRHPYGWYHEKRMHTCMCAGGPTLEIFQKNGHHVRKHIQPSSTLLPGTKSKLKHSHTTQSYYWMPSAVNFAGIDGLLRNGNDIYTLQATVVQEAHREPSAGIKAVWGALPSDYRADYTWHFVVVSDNEEAANMHLKTSVDQLKTFTLGVGGRKTVAVWACILPS</sequence>
<dbReference type="Gene3D" id="3.40.50.300">
    <property type="entry name" value="P-loop containing nucleotide triphosphate hydrolases"/>
    <property type="match status" value="1"/>
</dbReference>
<reference evidence="1" key="1">
    <citation type="journal article" date="2019" name="Environ. Microbiol.">
        <title>Fungal ecological strategies reflected in gene transcription - a case study of two litter decomposers.</title>
        <authorList>
            <person name="Barbi F."/>
            <person name="Kohler A."/>
            <person name="Barry K."/>
            <person name="Baskaran P."/>
            <person name="Daum C."/>
            <person name="Fauchery L."/>
            <person name="Ihrmark K."/>
            <person name="Kuo A."/>
            <person name="LaButti K."/>
            <person name="Lipzen A."/>
            <person name="Morin E."/>
            <person name="Grigoriev I.V."/>
            <person name="Henrissat B."/>
            <person name="Lindahl B."/>
            <person name="Martin F."/>
        </authorList>
    </citation>
    <scope>NUCLEOTIDE SEQUENCE</scope>
    <source>
        <strain evidence="1">JB14</strain>
    </source>
</reference>
<dbReference type="Proteomes" id="UP000799118">
    <property type="component" value="Unassembled WGS sequence"/>
</dbReference>
<name>A0A6A4HXY1_9AGAR</name>
<dbReference type="PANTHER" id="PTHR33129:SF1">
    <property type="entry name" value="ATP-BINDING PROTEIN"/>
    <property type="match status" value="1"/>
</dbReference>
<protein>
    <submittedName>
        <fullName evidence="1">Uncharacterized protein</fullName>
    </submittedName>
</protein>
<dbReference type="AlphaFoldDB" id="A0A6A4HXY1"/>
<proteinExistence type="predicted"/>
<evidence type="ECO:0000313" key="2">
    <source>
        <dbReference type="Proteomes" id="UP000799118"/>
    </source>
</evidence>
<organism evidence="1 2">
    <name type="scientific">Gymnopus androsaceus JB14</name>
    <dbReference type="NCBI Taxonomy" id="1447944"/>
    <lineage>
        <taxon>Eukaryota</taxon>
        <taxon>Fungi</taxon>
        <taxon>Dikarya</taxon>
        <taxon>Basidiomycota</taxon>
        <taxon>Agaricomycotina</taxon>
        <taxon>Agaricomycetes</taxon>
        <taxon>Agaricomycetidae</taxon>
        <taxon>Agaricales</taxon>
        <taxon>Marasmiineae</taxon>
        <taxon>Omphalotaceae</taxon>
        <taxon>Gymnopus</taxon>
    </lineage>
</organism>
<dbReference type="PANTHER" id="PTHR33129">
    <property type="entry name" value="PROTEIN KINASE DOMAIN-CONTAINING PROTEIN-RELATED"/>
    <property type="match status" value="1"/>
</dbReference>
<accession>A0A6A4HXY1</accession>